<dbReference type="Proteomes" id="UP001367316">
    <property type="component" value="Unassembled WGS sequence"/>
</dbReference>
<proteinExistence type="predicted"/>
<dbReference type="EMBL" id="JBBPBF010000003">
    <property type="protein sequence ID" value="KAK7614698.1"/>
    <property type="molecule type" value="Genomic_DNA"/>
</dbReference>
<name>A0ABR1NIT9_9PEZI</name>
<protein>
    <submittedName>
        <fullName evidence="2">Uncharacterized protein</fullName>
    </submittedName>
</protein>
<organism evidence="2 3">
    <name type="scientific">Phyllosticta paracitricarpa</name>
    <dbReference type="NCBI Taxonomy" id="2016321"/>
    <lineage>
        <taxon>Eukaryota</taxon>
        <taxon>Fungi</taxon>
        <taxon>Dikarya</taxon>
        <taxon>Ascomycota</taxon>
        <taxon>Pezizomycotina</taxon>
        <taxon>Dothideomycetes</taxon>
        <taxon>Dothideomycetes incertae sedis</taxon>
        <taxon>Botryosphaeriales</taxon>
        <taxon>Phyllostictaceae</taxon>
        <taxon>Phyllosticta</taxon>
    </lineage>
</organism>
<comment type="caution">
    <text evidence="2">The sequence shown here is derived from an EMBL/GenBank/DDBJ whole genome shotgun (WGS) entry which is preliminary data.</text>
</comment>
<gene>
    <name evidence="2" type="ORF">JOL62DRAFT_231864</name>
</gene>
<evidence type="ECO:0000313" key="3">
    <source>
        <dbReference type="Proteomes" id="UP001367316"/>
    </source>
</evidence>
<evidence type="ECO:0000256" key="1">
    <source>
        <dbReference type="SAM" id="MobiDB-lite"/>
    </source>
</evidence>
<accession>A0ABR1NIT9</accession>
<keyword evidence="3" id="KW-1185">Reference proteome</keyword>
<reference evidence="2 3" key="1">
    <citation type="submission" date="2024-04" db="EMBL/GenBank/DDBJ databases">
        <title>Phyllosticta paracitricarpa is synonymous to the EU quarantine fungus P. citricarpa based on phylogenomic analyses.</title>
        <authorList>
            <consortium name="Lawrence Berkeley National Laboratory"/>
            <person name="Van ingen-buijs V.A."/>
            <person name="Van westerhoven A.C."/>
            <person name="Haridas S."/>
            <person name="Skiadas P."/>
            <person name="Martin F."/>
            <person name="Groenewald J.Z."/>
            <person name="Crous P.W."/>
            <person name="Seidl M.F."/>
        </authorList>
    </citation>
    <scope>NUCLEOTIDE SEQUENCE [LARGE SCALE GENOMIC DNA]</scope>
    <source>
        <strain evidence="2 3">CBS 141358</strain>
    </source>
</reference>
<sequence length="200" mass="21979">MTGARDSGGLFSAIGVNDGLAAPCLYARNGCITVVRESLTPDTPNFHHPVYRPRPANSAAVLLALDASDWIRKQWSLHAPIARNNHVLLTASRTVSERLELSIHTWEAAQRSAAQRTVRSHGNPLVPALSARRGKKTVAVSFLFVFAFFSERAPRYRTGSPTEGDRPPARPSRKFPTGARLHTQRTALLMPGVWLEPVQI</sequence>
<evidence type="ECO:0000313" key="2">
    <source>
        <dbReference type="EMBL" id="KAK7614698.1"/>
    </source>
</evidence>
<feature type="region of interest" description="Disordered" evidence="1">
    <location>
        <begin position="157"/>
        <end position="178"/>
    </location>
</feature>